<feature type="modified residue" description="4-aspartylphosphate" evidence="2">
    <location>
        <position position="69"/>
    </location>
</feature>
<dbReference type="Pfam" id="PF00072">
    <property type="entry name" value="Response_reg"/>
    <property type="match status" value="1"/>
</dbReference>
<reference evidence="4 5" key="1">
    <citation type="submission" date="2019-03" db="EMBL/GenBank/DDBJ databases">
        <title>Genomic Encyclopedia of Type Strains, Phase IV (KMG-IV): sequencing the most valuable type-strain genomes for metagenomic binning, comparative biology and taxonomic classification.</title>
        <authorList>
            <person name="Goeker M."/>
        </authorList>
    </citation>
    <scope>NUCLEOTIDE SEQUENCE [LARGE SCALE GENOMIC DNA]</scope>
    <source>
        <strain evidence="4 5">DSM 25082</strain>
    </source>
</reference>
<accession>A0A4R6N8V1</accession>
<dbReference type="PANTHER" id="PTHR44591:SF3">
    <property type="entry name" value="RESPONSE REGULATORY DOMAIN-CONTAINING PROTEIN"/>
    <property type="match status" value="1"/>
</dbReference>
<dbReference type="EMBL" id="SNXE01000002">
    <property type="protein sequence ID" value="TDP11932.1"/>
    <property type="molecule type" value="Genomic_DNA"/>
</dbReference>
<evidence type="ECO:0000313" key="4">
    <source>
        <dbReference type="EMBL" id="TDP11932.1"/>
    </source>
</evidence>
<dbReference type="RefSeq" id="WP_162849439.1">
    <property type="nucleotide sequence ID" value="NZ_JAUFPJ010000002.1"/>
</dbReference>
<dbReference type="InterPro" id="IPR001789">
    <property type="entry name" value="Sig_transdc_resp-reg_receiver"/>
</dbReference>
<evidence type="ECO:0000256" key="2">
    <source>
        <dbReference type="PROSITE-ProRule" id="PRU00169"/>
    </source>
</evidence>
<proteinExistence type="predicted"/>
<organism evidence="4 5">
    <name type="scientific">Roseateles asaccharophilus</name>
    <dbReference type="NCBI Taxonomy" id="582607"/>
    <lineage>
        <taxon>Bacteria</taxon>
        <taxon>Pseudomonadati</taxon>
        <taxon>Pseudomonadota</taxon>
        <taxon>Betaproteobacteria</taxon>
        <taxon>Burkholderiales</taxon>
        <taxon>Sphaerotilaceae</taxon>
        <taxon>Roseateles</taxon>
    </lineage>
</organism>
<dbReference type="Proteomes" id="UP000295357">
    <property type="component" value="Unassembled WGS sequence"/>
</dbReference>
<dbReference type="InterPro" id="IPR050595">
    <property type="entry name" value="Bact_response_regulator"/>
</dbReference>
<gene>
    <name evidence="4" type="ORF">DFR39_102318</name>
</gene>
<comment type="caution">
    <text evidence="4">The sequence shown here is derived from an EMBL/GenBank/DDBJ whole genome shotgun (WGS) entry which is preliminary data.</text>
</comment>
<evidence type="ECO:0000256" key="1">
    <source>
        <dbReference type="ARBA" id="ARBA00022553"/>
    </source>
</evidence>
<feature type="domain" description="Response regulatory" evidence="3">
    <location>
        <begin position="16"/>
        <end position="135"/>
    </location>
</feature>
<keyword evidence="5" id="KW-1185">Reference proteome</keyword>
<dbReference type="SUPFAM" id="SSF52172">
    <property type="entry name" value="CheY-like"/>
    <property type="match status" value="1"/>
</dbReference>
<evidence type="ECO:0000313" key="5">
    <source>
        <dbReference type="Proteomes" id="UP000295357"/>
    </source>
</evidence>
<dbReference type="InterPro" id="IPR011006">
    <property type="entry name" value="CheY-like_superfamily"/>
</dbReference>
<dbReference type="PANTHER" id="PTHR44591">
    <property type="entry name" value="STRESS RESPONSE REGULATOR PROTEIN 1"/>
    <property type="match status" value="1"/>
</dbReference>
<keyword evidence="1 2" id="KW-0597">Phosphoprotein</keyword>
<protein>
    <submittedName>
        <fullName evidence="4">Response regulator receiver domain-containing protein</fullName>
    </submittedName>
</protein>
<name>A0A4R6N8V1_9BURK</name>
<sequence length="315" mass="34172">MHSQSMQPPSGERPRSVLIVDDSRAIQAIMRRALEQSNALPPLNIRTASSAEQAQALVEDETPDLLLSDWHMPGMDGAALLRWLRRHGHGGLPIGVITTETRSDQLDRARELGASFVLNKPFDDVSLCQAVGEALSRPMAAPADIMQVPDLPRGAALESLAQLQQQTYMHIGTRGFELLRAEPDARLAEREQQLVALYGSTQRGGLYALGLLDTAACWLIGGAASGLSSAEIQAGITAGTEPSARVVDQAGRLLQACAPLLRKRSPTDQVALSAARLVRQRFDKLPELLQQHQGRSEFTLRIKSLGQGRLSFLLV</sequence>
<dbReference type="AlphaFoldDB" id="A0A4R6N8V1"/>
<dbReference type="PROSITE" id="PS50110">
    <property type="entry name" value="RESPONSE_REGULATORY"/>
    <property type="match status" value="1"/>
</dbReference>
<evidence type="ECO:0000259" key="3">
    <source>
        <dbReference type="PROSITE" id="PS50110"/>
    </source>
</evidence>
<dbReference type="Gene3D" id="3.40.50.2300">
    <property type="match status" value="1"/>
</dbReference>
<dbReference type="SMART" id="SM00448">
    <property type="entry name" value="REC"/>
    <property type="match status" value="1"/>
</dbReference>
<dbReference type="GO" id="GO:0000160">
    <property type="term" value="P:phosphorelay signal transduction system"/>
    <property type="evidence" value="ECO:0007669"/>
    <property type="project" value="InterPro"/>
</dbReference>